<reference evidence="7" key="1">
    <citation type="journal article" date="2021" name="Nat. Commun.">
        <title>Genetic determinants of endophytism in the Arabidopsis root mycobiome.</title>
        <authorList>
            <person name="Mesny F."/>
            <person name="Miyauchi S."/>
            <person name="Thiergart T."/>
            <person name="Pickel B."/>
            <person name="Atanasova L."/>
            <person name="Karlsson M."/>
            <person name="Huettel B."/>
            <person name="Barry K.W."/>
            <person name="Haridas S."/>
            <person name="Chen C."/>
            <person name="Bauer D."/>
            <person name="Andreopoulos W."/>
            <person name="Pangilinan J."/>
            <person name="LaButti K."/>
            <person name="Riley R."/>
            <person name="Lipzen A."/>
            <person name="Clum A."/>
            <person name="Drula E."/>
            <person name="Henrissat B."/>
            <person name="Kohler A."/>
            <person name="Grigoriev I.V."/>
            <person name="Martin F.M."/>
            <person name="Hacquard S."/>
        </authorList>
    </citation>
    <scope>NUCLEOTIDE SEQUENCE</scope>
    <source>
        <strain evidence="7">MPI-CAGE-CH-0235</strain>
    </source>
</reference>
<feature type="transmembrane region" description="Helical" evidence="5">
    <location>
        <begin position="245"/>
        <end position="268"/>
    </location>
</feature>
<dbReference type="OrthoDB" id="3437016at2759"/>
<keyword evidence="2 5" id="KW-0812">Transmembrane</keyword>
<feature type="transmembrane region" description="Helical" evidence="5">
    <location>
        <begin position="89"/>
        <end position="111"/>
    </location>
</feature>
<comment type="caution">
    <text evidence="7">The sequence shown here is derived from an EMBL/GenBank/DDBJ whole genome shotgun (WGS) entry which is preliminary data.</text>
</comment>
<dbReference type="InterPro" id="IPR011701">
    <property type="entry name" value="MFS"/>
</dbReference>
<feature type="transmembrane region" description="Helical" evidence="5">
    <location>
        <begin position="351"/>
        <end position="372"/>
    </location>
</feature>
<evidence type="ECO:0000256" key="4">
    <source>
        <dbReference type="ARBA" id="ARBA00023136"/>
    </source>
</evidence>
<dbReference type="EMBL" id="JAGPNK010000029">
    <property type="protein sequence ID" value="KAH7303736.1"/>
    <property type="molecule type" value="Genomic_DNA"/>
</dbReference>
<evidence type="ECO:0000256" key="3">
    <source>
        <dbReference type="ARBA" id="ARBA00022989"/>
    </source>
</evidence>
<feature type="transmembrane region" description="Helical" evidence="5">
    <location>
        <begin position="31"/>
        <end position="55"/>
    </location>
</feature>
<dbReference type="Proteomes" id="UP000813444">
    <property type="component" value="Unassembled WGS sequence"/>
</dbReference>
<protein>
    <submittedName>
        <fullName evidence="7">Major facilitator superfamily domain-containing protein</fullName>
    </submittedName>
</protein>
<dbReference type="GO" id="GO:0022857">
    <property type="term" value="F:transmembrane transporter activity"/>
    <property type="evidence" value="ECO:0007669"/>
    <property type="project" value="InterPro"/>
</dbReference>
<dbReference type="AlphaFoldDB" id="A0A8K0SE88"/>
<keyword evidence="8" id="KW-1185">Reference proteome</keyword>
<dbReference type="SUPFAM" id="SSF103473">
    <property type="entry name" value="MFS general substrate transporter"/>
    <property type="match status" value="1"/>
</dbReference>
<feature type="transmembrane region" description="Helical" evidence="5">
    <location>
        <begin position="123"/>
        <end position="142"/>
    </location>
</feature>
<dbReference type="PROSITE" id="PS50850">
    <property type="entry name" value="MFS"/>
    <property type="match status" value="1"/>
</dbReference>
<evidence type="ECO:0000256" key="2">
    <source>
        <dbReference type="ARBA" id="ARBA00022692"/>
    </source>
</evidence>
<accession>A0A8K0SE88</accession>
<name>A0A8K0SE88_9HYPO</name>
<feature type="transmembrane region" description="Helical" evidence="5">
    <location>
        <begin position="280"/>
        <end position="302"/>
    </location>
</feature>
<sequence>MSVISSGDIESTSIEVDFQHNDWKPSRQKKMIMATLSVLALMVSLDASIIVTSLAHDSQGFWIGTSYLLANAVSMPLIAALSDIFGRRACLVVSLGFFTLGSIICCLSRNLACMLVGRCLQGVGGGGVIILSLVIFTDIVPLRFRPKWYGTVDRRRHCTNQHLALGLLHHATILWLGLLAVPWFVSLQPRAATMGEKLKKVDWLGTLFFTTSYPHAHRHILGRSLIWTLVYEYVLAPLPFLRLGLFSNVGSATTYICGAFQGLIISDLDRVGTDNRRLRLTILWDVNTTTSLWVTTLVILGVGHGSILNAQNFAAQAMCRPGEEGLAAECGFQQVGLGEDTIDLEGPMRGFHAVFIVFTSIAGLAFCISFLIKKFQHKP</sequence>
<keyword evidence="3 5" id="KW-1133">Transmembrane helix</keyword>
<dbReference type="PROSITE" id="PS00216">
    <property type="entry name" value="SUGAR_TRANSPORT_1"/>
    <property type="match status" value="1"/>
</dbReference>
<keyword evidence="4 5" id="KW-0472">Membrane</keyword>
<dbReference type="PANTHER" id="PTHR23501:SF94">
    <property type="entry name" value="MAJOR FACILITATOR SUPERFAMILY (MFS) PROFILE DOMAIN-CONTAINING PROTEIN"/>
    <property type="match status" value="1"/>
</dbReference>
<evidence type="ECO:0000256" key="5">
    <source>
        <dbReference type="SAM" id="Phobius"/>
    </source>
</evidence>
<comment type="subcellular location">
    <subcellularLocation>
        <location evidence="1">Membrane</location>
        <topology evidence="1">Multi-pass membrane protein</topology>
    </subcellularLocation>
</comment>
<dbReference type="Gene3D" id="1.20.1250.20">
    <property type="entry name" value="MFS general substrate transporter like domains"/>
    <property type="match status" value="1"/>
</dbReference>
<evidence type="ECO:0000313" key="8">
    <source>
        <dbReference type="Proteomes" id="UP000813444"/>
    </source>
</evidence>
<evidence type="ECO:0000256" key="1">
    <source>
        <dbReference type="ARBA" id="ARBA00004141"/>
    </source>
</evidence>
<feature type="transmembrane region" description="Helical" evidence="5">
    <location>
        <begin position="163"/>
        <end position="185"/>
    </location>
</feature>
<gene>
    <name evidence="7" type="ORF">B0I35DRAFT_414938</name>
</gene>
<organism evidence="7 8">
    <name type="scientific">Stachybotrys elegans</name>
    <dbReference type="NCBI Taxonomy" id="80388"/>
    <lineage>
        <taxon>Eukaryota</taxon>
        <taxon>Fungi</taxon>
        <taxon>Dikarya</taxon>
        <taxon>Ascomycota</taxon>
        <taxon>Pezizomycotina</taxon>
        <taxon>Sordariomycetes</taxon>
        <taxon>Hypocreomycetidae</taxon>
        <taxon>Hypocreales</taxon>
        <taxon>Stachybotryaceae</taxon>
        <taxon>Stachybotrys</taxon>
    </lineage>
</organism>
<dbReference type="InterPro" id="IPR036259">
    <property type="entry name" value="MFS_trans_sf"/>
</dbReference>
<evidence type="ECO:0000313" key="7">
    <source>
        <dbReference type="EMBL" id="KAH7303736.1"/>
    </source>
</evidence>
<feature type="domain" description="Major facilitator superfamily (MFS) profile" evidence="6">
    <location>
        <begin position="1"/>
        <end position="379"/>
    </location>
</feature>
<evidence type="ECO:0000259" key="6">
    <source>
        <dbReference type="PROSITE" id="PS50850"/>
    </source>
</evidence>
<dbReference type="Pfam" id="PF07690">
    <property type="entry name" value="MFS_1"/>
    <property type="match status" value="1"/>
</dbReference>
<dbReference type="GO" id="GO:0005886">
    <property type="term" value="C:plasma membrane"/>
    <property type="evidence" value="ECO:0007669"/>
    <property type="project" value="TreeGrafter"/>
</dbReference>
<proteinExistence type="predicted"/>
<dbReference type="InterPro" id="IPR005829">
    <property type="entry name" value="Sugar_transporter_CS"/>
</dbReference>
<feature type="transmembrane region" description="Helical" evidence="5">
    <location>
        <begin position="61"/>
        <end position="82"/>
    </location>
</feature>
<dbReference type="PANTHER" id="PTHR23501">
    <property type="entry name" value="MAJOR FACILITATOR SUPERFAMILY"/>
    <property type="match status" value="1"/>
</dbReference>
<dbReference type="InterPro" id="IPR020846">
    <property type="entry name" value="MFS_dom"/>
</dbReference>